<dbReference type="SUPFAM" id="SSF89360">
    <property type="entry name" value="HesB-like domain"/>
    <property type="match status" value="1"/>
</dbReference>
<dbReference type="NCBIfam" id="TIGR00049">
    <property type="entry name" value="iron-sulfur cluster assembly accessory protein"/>
    <property type="match status" value="1"/>
</dbReference>
<dbReference type="OrthoDB" id="9801228at2"/>
<evidence type="ECO:0000313" key="3">
    <source>
        <dbReference type="Proteomes" id="UP000050482"/>
    </source>
</evidence>
<dbReference type="Proteomes" id="UP000050482">
    <property type="component" value="Unassembled WGS sequence"/>
</dbReference>
<dbReference type="GO" id="GO:0051539">
    <property type="term" value="F:4 iron, 4 sulfur cluster binding"/>
    <property type="evidence" value="ECO:0007669"/>
    <property type="project" value="TreeGrafter"/>
</dbReference>
<dbReference type="InterPro" id="IPR000361">
    <property type="entry name" value="ATAP_core_dom"/>
</dbReference>
<dbReference type="Gene3D" id="2.60.300.12">
    <property type="entry name" value="HesB-like domain"/>
    <property type="match status" value="1"/>
</dbReference>
<dbReference type="PATRIC" id="fig|471514.4.peg.669"/>
<dbReference type="InterPro" id="IPR016092">
    <property type="entry name" value="ATAP"/>
</dbReference>
<gene>
    <name evidence="2" type="ORF">AN477_03985</name>
</gene>
<evidence type="ECO:0000259" key="1">
    <source>
        <dbReference type="Pfam" id="PF01521"/>
    </source>
</evidence>
<protein>
    <submittedName>
        <fullName evidence="2">Heme biosynthesis protein HemY</fullName>
    </submittedName>
</protein>
<sequence>MVTLTDSAAEKIAELIKQNDDKVEGLRIYTKPGGCSGFSYGMALDNAQASDKILTIKGVQVALETDSLELIEGSEIDYVSDFSGEGFRIWNPNAVSTCGCGSSFRTAANAGQPGSCE</sequence>
<dbReference type="EMBL" id="LJCO01000014">
    <property type="protein sequence ID" value="KPV45146.1"/>
    <property type="molecule type" value="Genomic_DNA"/>
</dbReference>
<dbReference type="GO" id="GO:0005506">
    <property type="term" value="F:iron ion binding"/>
    <property type="evidence" value="ECO:0007669"/>
    <property type="project" value="TreeGrafter"/>
</dbReference>
<dbReference type="RefSeq" id="WP_054967882.1">
    <property type="nucleotide sequence ID" value="NZ_LJCO01000014.1"/>
</dbReference>
<accession>A0A0P9F1A1</accession>
<dbReference type="InterPro" id="IPR017870">
    <property type="entry name" value="FeS_cluster_insertion_CS"/>
</dbReference>
<dbReference type="STRING" id="471514.AN477_03985"/>
<dbReference type="PANTHER" id="PTHR43011">
    <property type="entry name" value="IRON-SULFUR CLUSTER ASSEMBLY 2 HOMOLOG, MITOCHONDRIAL"/>
    <property type="match status" value="1"/>
</dbReference>
<dbReference type="GO" id="GO:0051537">
    <property type="term" value="F:2 iron, 2 sulfur cluster binding"/>
    <property type="evidence" value="ECO:0007669"/>
    <property type="project" value="UniProtKB-ARBA"/>
</dbReference>
<keyword evidence="3" id="KW-1185">Reference proteome</keyword>
<name>A0A0P9F1A1_9BACL</name>
<dbReference type="AlphaFoldDB" id="A0A0P9F1A1"/>
<dbReference type="InterPro" id="IPR035903">
    <property type="entry name" value="HesB-like_dom_sf"/>
</dbReference>
<dbReference type="Pfam" id="PF01521">
    <property type="entry name" value="Fe-S_biosyn"/>
    <property type="match status" value="1"/>
</dbReference>
<comment type="caution">
    <text evidence="2">The sequence shown here is derived from an EMBL/GenBank/DDBJ whole genome shotgun (WGS) entry which is preliminary data.</text>
</comment>
<feature type="domain" description="Core" evidence="1">
    <location>
        <begin position="2"/>
        <end position="101"/>
    </location>
</feature>
<reference evidence="2 3" key="1">
    <citation type="submission" date="2015-09" db="EMBL/GenBank/DDBJ databases">
        <title>Draft genome sequence of Alicyclobacillus ferrooxydans DSM 22381.</title>
        <authorList>
            <person name="Hemp J."/>
        </authorList>
    </citation>
    <scope>NUCLEOTIDE SEQUENCE [LARGE SCALE GENOMIC DNA]</scope>
    <source>
        <strain evidence="2 3">TC-34</strain>
    </source>
</reference>
<dbReference type="PANTHER" id="PTHR43011:SF1">
    <property type="entry name" value="IRON-SULFUR CLUSTER ASSEMBLY 2 HOMOLOG, MITOCHONDRIAL"/>
    <property type="match status" value="1"/>
</dbReference>
<organism evidence="2 3">
    <name type="scientific">Alicyclobacillus ferrooxydans</name>
    <dbReference type="NCBI Taxonomy" id="471514"/>
    <lineage>
        <taxon>Bacteria</taxon>
        <taxon>Bacillati</taxon>
        <taxon>Bacillota</taxon>
        <taxon>Bacilli</taxon>
        <taxon>Bacillales</taxon>
        <taxon>Alicyclobacillaceae</taxon>
        <taxon>Alicyclobacillus</taxon>
    </lineage>
</organism>
<evidence type="ECO:0000313" key="2">
    <source>
        <dbReference type="EMBL" id="KPV45146.1"/>
    </source>
</evidence>
<proteinExistence type="predicted"/>
<dbReference type="GO" id="GO:0016226">
    <property type="term" value="P:iron-sulfur cluster assembly"/>
    <property type="evidence" value="ECO:0007669"/>
    <property type="project" value="InterPro"/>
</dbReference>
<dbReference type="PROSITE" id="PS01152">
    <property type="entry name" value="HESB"/>
    <property type="match status" value="1"/>
</dbReference>